<sequence length="258" mass="30256">MMKLKQDPTVIKQSEDKLAKVLDVYEQRLEESRYLAGEEFTLADLSHLPNTQYLVNRTDRGDQITSRKNVGRWWDEISGRDSLKKVVELQRLVYFKSSRAVTPLVPFSPRDSILTFDQLQKIFVKTYAHHKDKEENLYTLISLKQAQEKKLKVFSKKFLELARKVDNLDKKITVSAFTNTLQLDCKAKEHLFLNKPSTLEDTMEKVYGYIDLERMMSERHKFTKNVLTAKGPLTDRNRKRSNDAQGDKKRTKKVIRKL</sequence>
<dbReference type="PANTHER" id="PTHR43900:SF96">
    <property type="entry name" value="GLUTATHIONE TRANSFERASE"/>
    <property type="match status" value="1"/>
</dbReference>
<name>A0A7J7KZ49_9MAGN</name>
<dbReference type="Pfam" id="PF00043">
    <property type="entry name" value="GST_C"/>
    <property type="match status" value="1"/>
</dbReference>
<dbReference type="InterPro" id="IPR010987">
    <property type="entry name" value="Glutathione-S-Trfase_C-like"/>
</dbReference>
<evidence type="ECO:0000259" key="6">
    <source>
        <dbReference type="PROSITE" id="PS50405"/>
    </source>
</evidence>
<accession>A0A7J7KZ49</accession>
<evidence type="ECO:0000313" key="7">
    <source>
        <dbReference type="EMBL" id="KAF6135633.1"/>
    </source>
</evidence>
<dbReference type="Proteomes" id="UP000541444">
    <property type="component" value="Unassembled WGS sequence"/>
</dbReference>
<dbReference type="InterPro" id="IPR036282">
    <property type="entry name" value="Glutathione-S-Trfase_C_sf"/>
</dbReference>
<dbReference type="InterPro" id="IPR004046">
    <property type="entry name" value="GST_C"/>
</dbReference>
<dbReference type="EMBL" id="JACGCM010002781">
    <property type="protein sequence ID" value="KAF6135633.1"/>
    <property type="molecule type" value="Genomic_DNA"/>
</dbReference>
<feature type="domain" description="GST C-terminal" evidence="6">
    <location>
        <begin position="1"/>
        <end position="104"/>
    </location>
</feature>
<gene>
    <name evidence="7" type="ORF">GIB67_028204</name>
</gene>
<reference evidence="7 8" key="1">
    <citation type="journal article" date="2020" name="IScience">
        <title>Genome Sequencing of the Endangered Kingdonia uniflora (Circaeasteraceae, Ranunculales) Reveals Potential Mechanisms of Evolutionary Specialization.</title>
        <authorList>
            <person name="Sun Y."/>
            <person name="Deng T."/>
            <person name="Zhang A."/>
            <person name="Moore M.J."/>
            <person name="Landis J.B."/>
            <person name="Lin N."/>
            <person name="Zhang H."/>
            <person name="Zhang X."/>
            <person name="Huang J."/>
            <person name="Zhang X."/>
            <person name="Sun H."/>
            <person name="Wang H."/>
        </authorList>
    </citation>
    <scope>NUCLEOTIDE SEQUENCE [LARGE SCALE GENOMIC DNA]</scope>
    <source>
        <strain evidence="7">TB1705</strain>
        <tissue evidence="7">Leaf</tissue>
    </source>
</reference>
<proteinExistence type="inferred from homology"/>
<comment type="catalytic activity">
    <reaction evidence="4">
        <text>RX + glutathione = an S-substituted glutathione + a halide anion + H(+)</text>
        <dbReference type="Rhea" id="RHEA:16437"/>
        <dbReference type="ChEBI" id="CHEBI:15378"/>
        <dbReference type="ChEBI" id="CHEBI:16042"/>
        <dbReference type="ChEBI" id="CHEBI:17792"/>
        <dbReference type="ChEBI" id="CHEBI:57925"/>
        <dbReference type="ChEBI" id="CHEBI:90779"/>
        <dbReference type="EC" id="2.5.1.18"/>
    </reaction>
</comment>
<dbReference type="GO" id="GO:0005737">
    <property type="term" value="C:cytoplasm"/>
    <property type="evidence" value="ECO:0007669"/>
    <property type="project" value="TreeGrafter"/>
</dbReference>
<organism evidence="7 8">
    <name type="scientific">Kingdonia uniflora</name>
    <dbReference type="NCBI Taxonomy" id="39325"/>
    <lineage>
        <taxon>Eukaryota</taxon>
        <taxon>Viridiplantae</taxon>
        <taxon>Streptophyta</taxon>
        <taxon>Embryophyta</taxon>
        <taxon>Tracheophyta</taxon>
        <taxon>Spermatophyta</taxon>
        <taxon>Magnoliopsida</taxon>
        <taxon>Ranunculales</taxon>
        <taxon>Circaeasteraceae</taxon>
        <taxon>Kingdonia</taxon>
    </lineage>
</organism>
<evidence type="ECO:0000256" key="3">
    <source>
        <dbReference type="ARBA" id="ARBA00022679"/>
    </source>
</evidence>
<dbReference type="PROSITE" id="PS50405">
    <property type="entry name" value="GST_CTER"/>
    <property type="match status" value="1"/>
</dbReference>
<dbReference type="FunFam" id="1.20.1050.10:FF:000004">
    <property type="entry name" value="Glutathione S-transferase F2"/>
    <property type="match status" value="1"/>
</dbReference>
<dbReference type="Pfam" id="PF19259">
    <property type="entry name" value="Ty3_capsid"/>
    <property type="match status" value="1"/>
</dbReference>
<evidence type="ECO:0000256" key="2">
    <source>
        <dbReference type="ARBA" id="ARBA00012452"/>
    </source>
</evidence>
<evidence type="ECO:0000256" key="1">
    <source>
        <dbReference type="ARBA" id="ARBA00010128"/>
    </source>
</evidence>
<evidence type="ECO:0000256" key="5">
    <source>
        <dbReference type="SAM" id="MobiDB-lite"/>
    </source>
</evidence>
<dbReference type="PANTHER" id="PTHR43900">
    <property type="entry name" value="GLUTATHIONE S-TRANSFERASE RHO"/>
    <property type="match status" value="1"/>
</dbReference>
<feature type="region of interest" description="Disordered" evidence="5">
    <location>
        <begin position="229"/>
        <end position="258"/>
    </location>
</feature>
<feature type="compositionally biased region" description="Basic and acidic residues" evidence="5">
    <location>
        <begin position="233"/>
        <end position="248"/>
    </location>
</feature>
<evidence type="ECO:0000256" key="4">
    <source>
        <dbReference type="ARBA" id="ARBA00047960"/>
    </source>
</evidence>
<dbReference type="Gene3D" id="1.20.1050.10">
    <property type="match status" value="1"/>
</dbReference>
<feature type="compositionally biased region" description="Basic residues" evidence="5">
    <location>
        <begin position="249"/>
        <end position="258"/>
    </location>
</feature>
<dbReference type="GO" id="GO:0009636">
    <property type="term" value="P:response to toxic substance"/>
    <property type="evidence" value="ECO:0007669"/>
    <property type="project" value="UniProtKB-ARBA"/>
</dbReference>
<keyword evidence="3" id="KW-0808">Transferase</keyword>
<dbReference type="SUPFAM" id="SSF47616">
    <property type="entry name" value="GST C-terminal domain-like"/>
    <property type="match status" value="1"/>
</dbReference>
<dbReference type="GO" id="GO:0043295">
    <property type="term" value="F:glutathione binding"/>
    <property type="evidence" value="ECO:0007669"/>
    <property type="project" value="TreeGrafter"/>
</dbReference>
<comment type="similarity">
    <text evidence="1">Belongs to the GST superfamily. Phi family.</text>
</comment>
<dbReference type="InterPro" id="IPR045358">
    <property type="entry name" value="Ty3_capsid"/>
</dbReference>
<dbReference type="EC" id="2.5.1.18" evidence="2"/>
<dbReference type="OrthoDB" id="422574at2759"/>
<keyword evidence="8" id="KW-1185">Reference proteome</keyword>
<comment type="caution">
    <text evidence="7">The sequence shown here is derived from an EMBL/GenBank/DDBJ whole genome shotgun (WGS) entry which is preliminary data.</text>
</comment>
<dbReference type="AlphaFoldDB" id="A0A7J7KZ49"/>
<evidence type="ECO:0000313" key="8">
    <source>
        <dbReference type="Proteomes" id="UP000541444"/>
    </source>
</evidence>
<dbReference type="GO" id="GO:0004364">
    <property type="term" value="F:glutathione transferase activity"/>
    <property type="evidence" value="ECO:0007669"/>
    <property type="project" value="UniProtKB-EC"/>
</dbReference>
<dbReference type="GO" id="GO:0006749">
    <property type="term" value="P:glutathione metabolic process"/>
    <property type="evidence" value="ECO:0007669"/>
    <property type="project" value="TreeGrafter"/>
</dbReference>
<protein>
    <recommendedName>
        <fullName evidence="2">glutathione transferase</fullName>
        <ecNumber evidence="2">2.5.1.18</ecNumber>
    </recommendedName>
</protein>